<dbReference type="PROSITE" id="PS51698">
    <property type="entry name" value="U_BOX"/>
    <property type="match status" value="1"/>
</dbReference>
<accession>A0A9K3KHT8</accession>
<evidence type="ECO:0000256" key="1">
    <source>
        <dbReference type="SAM" id="MobiDB-lite"/>
    </source>
</evidence>
<feature type="region of interest" description="Disordered" evidence="1">
    <location>
        <begin position="517"/>
        <end position="579"/>
    </location>
</feature>
<keyword evidence="4" id="KW-1185">Reference proteome</keyword>
<reference evidence="3" key="1">
    <citation type="journal article" date="2021" name="Sci. Rep.">
        <title>Diploid genomic architecture of Nitzschia inconspicua, an elite biomass production diatom.</title>
        <authorList>
            <person name="Oliver A."/>
            <person name="Podell S."/>
            <person name="Pinowska A."/>
            <person name="Traller J.C."/>
            <person name="Smith S.R."/>
            <person name="McClure R."/>
            <person name="Beliaev A."/>
            <person name="Bohutskyi P."/>
            <person name="Hill E.A."/>
            <person name="Rabines A."/>
            <person name="Zheng H."/>
            <person name="Allen L.Z."/>
            <person name="Kuo A."/>
            <person name="Grigoriev I.V."/>
            <person name="Allen A.E."/>
            <person name="Hazlebeck D."/>
            <person name="Allen E.E."/>
        </authorList>
    </citation>
    <scope>NUCLEOTIDE SEQUENCE</scope>
    <source>
        <strain evidence="3">Hildebrandi</strain>
    </source>
</reference>
<dbReference type="CDD" id="cd16655">
    <property type="entry name" value="RING-Ubox_WDSUB1-like"/>
    <property type="match status" value="1"/>
</dbReference>
<evidence type="ECO:0000259" key="2">
    <source>
        <dbReference type="PROSITE" id="PS51698"/>
    </source>
</evidence>
<dbReference type="EMBL" id="JAGRRH010000023">
    <property type="protein sequence ID" value="KAG7343984.1"/>
    <property type="molecule type" value="Genomic_DNA"/>
</dbReference>
<feature type="compositionally biased region" description="Low complexity" evidence="1">
    <location>
        <begin position="1"/>
        <end position="15"/>
    </location>
</feature>
<dbReference type="PANTHER" id="PTHR46573">
    <property type="entry name" value="WD REPEAT, SAM AND U-BOX DOMAIN-CONTAINING PROTEIN 1"/>
    <property type="match status" value="1"/>
</dbReference>
<evidence type="ECO:0000313" key="3">
    <source>
        <dbReference type="EMBL" id="KAG7343984.1"/>
    </source>
</evidence>
<feature type="compositionally biased region" description="Low complexity" evidence="1">
    <location>
        <begin position="145"/>
        <end position="157"/>
    </location>
</feature>
<feature type="compositionally biased region" description="Acidic residues" evidence="1">
    <location>
        <begin position="569"/>
        <end position="579"/>
    </location>
</feature>
<dbReference type="CDD" id="cd00030">
    <property type="entry name" value="C2"/>
    <property type="match status" value="1"/>
</dbReference>
<protein>
    <submittedName>
        <fullName evidence="3">U-box domain containing protein</fullName>
    </submittedName>
</protein>
<sequence>MASSAASASVPAPVSLPDPDDGFVLSLDDPNHPTNFTKPSVEKKEGKVVTQEPQYILGTLIVRVVAAKNLEMPSHGGTGLFGMVGGGGGGGINPYASVKFGSSTQRSSEVFGTLDPVWPRQETMFMDVSLPLSQLTYSEPQDTTSSSAAAPAPAGRSSSDDDNHSISADDPYAGYNKPNTILTVAIFHTPEMGRIHKFGGFLTGDSDDLFLGAASVDLTRLFTGKISTLDKWLPLQGVSNDSRGLVRIVCEYEPSDIPPKQGDICKFTRFCHPKDLYPLEPGRSYRVDQVTQNGEIVLLSYESQEGWVLSFQAHKNMLICEERHVSALDTAQDELQTLGERLAHSPLLATVTETAERVVDDGIVGVAEEIARGSFSLMDRWFKGGIDTVISDLQHVTNFDGRHNPDAGQRLELSSPVASSASLAVTMEEEEDEDQSAYLAEEEDDEALPFMPPCPITGFPMIEPVVAADGHTYERSAIARWLKTSDKSPMTGQVLVHKELVPNYGLMSSVQEAAAREKKMSSAIVTSRTKKAPPPNETSKESTIEPSDHEMSGPVQVPDSDRKDSSSGIEDDTQDSTGA</sequence>
<dbReference type="PANTHER" id="PTHR46573:SF1">
    <property type="entry name" value="WD REPEAT, SAM AND U-BOX DOMAIN-CONTAINING PROTEIN 1"/>
    <property type="match status" value="1"/>
</dbReference>
<dbReference type="InterPro" id="IPR003613">
    <property type="entry name" value="Ubox_domain"/>
</dbReference>
<comment type="caution">
    <text evidence="3">The sequence shown here is derived from an EMBL/GenBank/DDBJ whole genome shotgun (WGS) entry which is preliminary data.</text>
</comment>
<proteinExistence type="predicted"/>
<feature type="region of interest" description="Disordered" evidence="1">
    <location>
        <begin position="138"/>
        <end position="172"/>
    </location>
</feature>
<dbReference type="SMART" id="SM00504">
    <property type="entry name" value="Ubox"/>
    <property type="match status" value="1"/>
</dbReference>
<dbReference type="OrthoDB" id="10064100at2759"/>
<feature type="region of interest" description="Disordered" evidence="1">
    <location>
        <begin position="1"/>
        <end position="45"/>
    </location>
</feature>
<feature type="region of interest" description="Disordered" evidence="1">
    <location>
        <begin position="424"/>
        <end position="444"/>
    </location>
</feature>
<gene>
    <name evidence="3" type="ORF">IV203_021992</name>
</gene>
<dbReference type="SMART" id="SM00239">
    <property type="entry name" value="C2"/>
    <property type="match status" value="1"/>
</dbReference>
<dbReference type="InterPro" id="IPR000008">
    <property type="entry name" value="C2_dom"/>
</dbReference>
<feature type="compositionally biased region" description="Basic and acidic residues" evidence="1">
    <location>
        <begin position="538"/>
        <end position="551"/>
    </location>
</feature>
<dbReference type="Pfam" id="PF04564">
    <property type="entry name" value="U-box"/>
    <property type="match status" value="1"/>
</dbReference>
<dbReference type="AlphaFoldDB" id="A0A9K3KHT8"/>
<organism evidence="3 4">
    <name type="scientific">Nitzschia inconspicua</name>
    <dbReference type="NCBI Taxonomy" id="303405"/>
    <lineage>
        <taxon>Eukaryota</taxon>
        <taxon>Sar</taxon>
        <taxon>Stramenopiles</taxon>
        <taxon>Ochrophyta</taxon>
        <taxon>Bacillariophyta</taxon>
        <taxon>Bacillariophyceae</taxon>
        <taxon>Bacillariophycidae</taxon>
        <taxon>Bacillariales</taxon>
        <taxon>Bacillariaceae</taxon>
        <taxon>Nitzschia</taxon>
    </lineage>
</organism>
<name>A0A9K3KHT8_9STRA</name>
<dbReference type="GO" id="GO:0016567">
    <property type="term" value="P:protein ubiquitination"/>
    <property type="evidence" value="ECO:0007669"/>
    <property type="project" value="InterPro"/>
</dbReference>
<dbReference type="Proteomes" id="UP000693970">
    <property type="component" value="Unassembled WGS sequence"/>
</dbReference>
<evidence type="ECO:0000313" key="4">
    <source>
        <dbReference type="Proteomes" id="UP000693970"/>
    </source>
</evidence>
<reference evidence="3" key="2">
    <citation type="submission" date="2021-04" db="EMBL/GenBank/DDBJ databases">
        <authorList>
            <person name="Podell S."/>
        </authorList>
    </citation>
    <scope>NUCLEOTIDE SEQUENCE</scope>
    <source>
        <strain evidence="3">Hildebrandi</strain>
    </source>
</reference>
<feature type="compositionally biased region" description="Acidic residues" evidence="1">
    <location>
        <begin position="427"/>
        <end position="444"/>
    </location>
</feature>
<dbReference type="InterPro" id="IPR052085">
    <property type="entry name" value="WD-SAM-U-box"/>
</dbReference>
<feature type="domain" description="U-box" evidence="2">
    <location>
        <begin position="447"/>
        <end position="520"/>
    </location>
</feature>
<dbReference type="GO" id="GO:0004842">
    <property type="term" value="F:ubiquitin-protein transferase activity"/>
    <property type="evidence" value="ECO:0007669"/>
    <property type="project" value="InterPro"/>
</dbReference>
<dbReference type="Pfam" id="PF00168">
    <property type="entry name" value="C2"/>
    <property type="match status" value="1"/>
</dbReference>